<dbReference type="Proteomes" id="UP000664256">
    <property type="component" value="Unassembled WGS sequence"/>
</dbReference>
<sequence>MTENPLALQDMQFEVSYTPSKITIENEELLERLIEQTTDHYNNQVFKFDEENVAEAKQAKADLNKIAKLIDDRRKEIKADYSQPLNIFEEKMKRYVERIKVVSDDINSGIKLFDESEKAVRLEKVKNEMVKIAEPLNIEPDTIEISTTWLNKSSFTTKGEVKGKILDEIHDKMKIVAMQRSQIASDKATITDYAEIAGLDPYAWSGLIDQGWSVADVREKIKQSVEDKRLKEQAEFEAQQKQAEYEAAMEKMQREQALETDNGLVDPETGEIIIGNEPEPEKHQNTYFDDSPTMTVTLQLTGTQNQLSALNNYLIENGIEVVPVQ</sequence>
<keyword evidence="1" id="KW-0175">Coiled coil</keyword>
<evidence type="ECO:0000313" key="3">
    <source>
        <dbReference type="Proteomes" id="UP000664256"/>
    </source>
</evidence>
<dbReference type="RefSeq" id="WP_206903455.1">
    <property type="nucleotide sequence ID" value="NZ_JAFLVT010000008.1"/>
</dbReference>
<accession>A0ABS3H796</accession>
<proteinExistence type="predicted"/>
<evidence type="ECO:0000256" key="1">
    <source>
        <dbReference type="SAM" id="Coils"/>
    </source>
</evidence>
<dbReference type="Pfam" id="PF07083">
    <property type="entry name" value="DUF1351"/>
    <property type="match status" value="1"/>
</dbReference>
<protein>
    <submittedName>
        <fullName evidence="2">DUF1351 domain-containing protein</fullName>
    </submittedName>
</protein>
<dbReference type="EMBL" id="JAFLVT010000008">
    <property type="protein sequence ID" value="MBO0449330.1"/>
    <property type="molecule type" value="Genomic_DNA"/>
</dbReference>
<gene>
    <name evidence="2" type="ORF">JZO76_07225</name>
</gene>
<evidence type="ECO:0000313" key="2">
    <source>
        <dbReference type="EMBL" id="MBO0449330.1"/>
    </source>
</evidence>
<feature type="coiled-coil region" evidence="1">
    <location>
        <begin position="222"/>
        <end position="258"/>
    </location>
</feature>
<reference evidence="2 3" key="1">
    <citation type="submission" date="2021-03" db="EMBL/GenBank/DDBJ databases">
        <title>Enterococcal diversity collection.</title>
        <authorList>
            <person name="Gilmore M.S."/>
            <person name="Schwartzman J."/>
            <person name="Van Tyne D."/>
            <person name="Martin M."/>
            <person name="Earl A.M."/>
            <person name="Manson A.L."/>
            <person name="Straub T."/>
            <person name="Salamzade R."/>
            <person name="Saavedra J."/>
            <person name="Lebreton F."/>
            <person name="Prichula J."/>
            <person name="Schaufler K."/>
            <person name="Gaca A."/>
            <person name="Sgardioli B."/>
            <person name="Wagenaar J."/>
            <person name="Strong T."/>
        </authorList>
    </citation>
    <scope>NUCLEOTIDE SEQUENCE [LARGE SCALE GENOMIC DNA]</scope>
    <source>
        <strain evidence="2 3">MJM12</strain>
    </source>
</reference>
<dbReference type="InterPro" id="IPR009785">
    <property type="entry name" value="Prophage_Lj928_Orf309"/>
</dbReference>
<name>A0ABS3H796_9ENTE</name>
<comment type="caution">
    <text evidence="2">The sequence shown here is derived from an EMBL/GenBank/DDBJ whole genome shotgun (WGS) entry which is preliminary data.</text>
</comment>
<organism evidence="2 3">
    <name type="scientific">Candidatus Enterococcus myersii</name>
    <dbReference type="NCBI Taxonomy" id="2815322"/>
    <lineage>
        <taxon>Bacteria</taxon>
        <taxon>Bacillati</taxon>
        <taxon>Bacillota</taxon>
        <taxon>Bacilli</taxon>
        <taxon>Lactobacillales</taxon>
        <taxon>Enterococcaceae</taxon>
        <taxon>Enterococcus</taxon>
    </lineage>
</organism>
<keyword evidence="3" id="KW-1185">Reference proteome</keyword>